<evidence type="ECO:0000259" key="2">
    <source>
        <dbReference type="Pfam" id="PF26514"/>
    </source>
</evidence>
<dbReference type="OrthoDB" id="293642at2157"/>
<keyword evidence="1" id="KW-0812">Transmembrane</keyword>
<reference evidence="4" key="1">
    <citation type="submission" date="2017-01" db="EMBL/GenBank/DDBJ databases">
        <authorList>
            <person name="Varghese N."/>
            <person name="Submissions S."/>
        </authorList>
    </citation>
    <scope>NUCLEOTIDE SEQUENCE [LARGE SCALE GENOMIC DNA]</scope>
    <source>
        <strain evidence="4">CGMCC 1.7737</strain>
    </source>
</reference>
<name>A0A1N7BPQ9_9EURY</name>
<dbReference type="PANTHER" id="PTHR35024">
    <property type="entry name" value="HYPOTHETICAL CYTOSOLIC PROTEIN"/>
    <property type="match status" value="1"/>
</dbReference>
<feature type="transmembrane region" description="Helical" evidence="1">
    <location>
        <begin position="228"/>
        <end position="257"/>
    </location>
</feature>
<feature type="transmembrane region" description="Helical" evidence="1">
    <location>
        <begin position="263"/>
        <end position="287"/>
    </location>
</feature>
<dbReference type="EMBL" id="FTNO01000002">
    <property type="protein sequence ID" value="SIR53154.1"/>
    <property type="molecule type" value="Genomic_DNA"/>
</dbReference>
<keyword evidence="1" id="KW-1133">Transmembrane helix</keyword>
<feature type="transmembrane region" description="Helical" evidence="1">
    <location>
        <begin position="319"/>
        <end position="337"/>
    </location>
</feature>
<evidence type="ECO:0000313" key="4">
    <source>
        <dbReference type="Proteomes" id="UP000186914"/>
    </source>
</evidence>
<feature type="domain" description="DUF8173" evidence="2">
    <location>
        <begin position="191"/>
        <end position="330"/>
    </location>
</feature>
<dbReference type="AlphaFoldDB" id="A0A1N7BPQ9"/>
<dbReference type="Pfam" id="PF04519">
    <property type="entry name" value="Bactofilin"/>
    <property type="match status" value="1"/>
</dbReference>
<feature type="transmembrane region" description="Helical" evidence="1">
    <location>
        <begin position="195"/>
        <end position="216"/>
    </location>
</feature>
<dbReference type="Pfam" id="PF26514">
    <property type="entry name" value="DUF8173"/>
    <property type="match status" value="1"/>
</dbReference>
<dbReference type="PANTHER" id="PTHR35024:SF4">
    <property type="entry name" value="POLYMER-FORMING CYTOSKELETAL PROTEIN"/>
    <property type="match status" value="1"/>
</dbReference>
<proteinExistence type="predicted"/>
<evidence type="ECO:0000313" key="3">
    <source>
        <dbReference type="EMBL" id="SIR53154.1"/>
    </source>
</evidence>
<feature type="transmembrane region" description="Helical" evidence="1">
    <location>
        <begin position="294"/>
        <end position="313"/>
    </location>
</feature>
<protein>
    <submittedName>
        <fullName evidence="3">Protein CcmA, bactofilin family</fullName>
    </submittedName>
</protein>
<keyword evidence="4" id="KW-1185">Reference proteome</keyword>
<dbReference type="RefSeq" id="WP_076430672.1">
    <property type="nucleotide sequence ID" value="NZ_FTNO01000002.1"/>
</dbReference>
<evidence type="ECO:0000256" key="1">
    <source>
        <dbReference type="SAM" id="Phobius"/>
    </source>
</evidence>
<dbReference type="Proteomes" id="UP000186914">
    <property type="component" value="Unassembled WGS sequence"/>
</dbReference>
<accession>A0A1N7BPQ9</accession>
<sequence>MRAKATLLVVFLLIVTLPATAAAEQTRTAGTVVVAEGETINDDLSATAGSVVVRGTVNGDLSALAGNVLVAETGTVSGDVSALAGNVRIEGTVTGNVESGGGNFVLAQTGTIGGSLEGAAGYSQLAGTVGGDVQVASETLAITETATIDGNLVYDAETFERAPGATIGGTVRQDESMADVGPTPVPQIPNWVGTLYGFFVNLLLGVLLLAVFPTFSDGVAERARSEPLFSAGVGLLLLILVPIALVLFAITIIGIPISLLGALLFGIVLWIGTVYGALTVGVWLLSLADRTNRWLALLVGLLVVAILTQIPIFGGLVQFLVLLLGLGALAIGVRARYRGRRITPEYAETTDTGTDEESTTA</sequence>
<organism evidence="3 4">
    <name type="scientific">Haladaptatus litoreus</name>
    <dbReference type="NCBI Taxonomy" id="553468"/>
    <lineage>
        <taxon>Archaea</taxon>
        <taxon>Methanobacteriati</taxon>
        <taxon>Methanobacteriota</taxon>
        <taxon>Stenosarchaea group</taxon>
        <taxon>Halobacteria</taxon>
        <taxon>Halobacteriales</taxon>
        <taxon>Haladaptataceae</taxon>
        <taxon>Haladaptatus</taxon>
    </lineage>
</organism>
<keyword evidence="1" id="KW-0472">Membrane</keyword>
<dbReference type="InterPro" id="IPR058486">
    <property type="entry name" value="DUF8173"/>
</dbReference>
<gene>
    <name evidence="3" type="ORF">SAMN05421858_2673</name>
</gene>
<dbReference type="InterPro" id="IPR007607">
    <property type="entry name" value="BacA/B"/>
</dbReference>